<dbReference type="EMBL" id="CH476625">
    <property type="protein sequence ID" value="EDO01616.1"/>
    <property type="molecule type" value="Genomic_DNA"/>
</dbReference>
<dbReference type="RefSeq" id="XP_001594284.1">
    <property type="nucleotide sequence ID" value="XM_001594234.1"/>
</dbReference>
<evidence type="ECO:0000313" key="2">
    <source>
        <dbReference type="EMBL" id="EDO01616.1"/>
    </source>
</evidence>
<dbReference type="KEGG" id="ssl:SS1G_04091"/>
<accession>A7EFK0</accession>
<dbReference type="Proteomes" id="UP000001312">
    <property type="component" value="Unassembled WGS sequence"/>
</dbReference>
<evidence type="ECO:0000313" key="3">
    <source>
        <dbReference type="Proteomes" id="UP000001312"/>
    </source>
</evidence>
<dbReference type="AlphaFoldDB" id="A7EFK0"/>
<name>A7EFK0_SCLS1</name>
<keyword evidence="3" id="KW-1185">Reference proteome</keyword>
<feature type="region of interest" description="Disordered" evidence="1">
    <location>
        <begin position="51"/>
        <end position="80"/>
    </location>
</feature>
<evidence type="ECO:0000256" key="1">
    <source>
        <dbReference type="SAM" id="MobiDB-lite"/>
    </source>
</evidence>
<proteinExistence type="predicted"/>
<reference evidence="3" key="1">
    <citation type="journal article" date="2011" name="PLoS Genet.">
        <title>Genomic analysis of the necrotrophic fungal pathogens Sclerotinia sclerotiorum and Botrytis cinerea.</title>
        <authorList>
            <person name="Amselem J."/>
            <person name="Cuomo C.A."/>
            <person name="van Kan J.A."/>
            <person name="Viaud M."/>
            <person name="Benito E.P."/>
            <person name="Couloux A."/>
            <person name="Coutinho P.M."/>
            <person name="de Vries R.P."/>
            <person name="Dyer P.S."/>
            <person name="Fillinger S."/>
            <person name="Fournier E."/>
            <person name="Gout L."/>
            <person name="Hahn M."/>
            <person name="Kohn L."/>
            <person name="Lapalu N."/>
            <person name="Plummer K.M."/>
            <person name="Pradier J.M."/>
            <person name="Quevillon E."/>
            <person name="Sharon A."/>
            <person name="Simon A."/>
            <person name="ten Have A."/>
            <person name="Tudzynski B."/>
            <person name="Tudzynski P."/>
            <person name="Wincker P."/>
            <person name="Andrew M."/>
            <person name="Anthouard V."/>
            <person name="Beever R.E."/>
            <person name="Beffa R."/>
            <person name="Benoit I."/>
            <person name="Bouzid O."/>
            <person name="Brault B."/>
            <person name="Chen Z."/>
            <person name="Choquer M."/>
            <person name="Collemare J."/>
            <person name="Cotton P."/>
            <person name="Danchin E.G."/>
            <person name="Da Silva C."/>
            <person name="Gautier A."/>
            <person name="Giraud C."/>
            <person name="Giraud T."/>
            <person name="Gonzalez C."/>
            <person name="Grossetete S."/>
            <person name="Guldener U."/>
            <person name="Henrissat B."/>
            <person name="Howlett B.J."/>
            <person name="Kodira C."/>
            <person name="Kretschmer M."/>
            <person name="Lappartient A."/>
            <person name="Leroch M."/>
            <person name="Levis C."/>
            <person name="Mauceli E."/>
            <person name="Neuveglise C."/>
            <person name="Oeser B."/>
            <person name="Pearson M."/>
            <person name="Poulain J."/>
            <person name="Poussereau N."/>
            <person name="Quesneville H."/>
            <person name="Rascle C."/>
            <person name="Schumacher J."/>
            <person name="Segurens B."/>
            <person name="Sexton A."/>
            <person name="Silva E."/>
            <person name="Sirven C."/>
            <person name="Soanes D.M."/>
            <person name="Talbot N.J."/>
            <person name="Templeton M."/>
            <person name="Yandava C."/>
            <person name="Yarden O."/>
            <person name="Zeng Q."/>
            <person name="Rollins J.A."/>
            <person name="Lebrun M.H."/>
            <person name="Dickman M."/>
        </authorList>
    </citation>
    <scope>NUCLEOTIDE SEQUENCE [LARGE SCALE GENOMIC DNA]</scope>
    <source>
        <strain evidence="3">ATCC 18683 / 1980 / Ss-1</strain>
    </source>
</reference>
<feature type="region of interest" description="Disordered" evidence="1">
    <location>
        <begin position="1"/>
        <end position="25"/>
    </location>
</feature>
<sequence>MSMGTLDKRRFKNEEATKDERKLEAQRGNYTAVSAYSMPVPTACEKVEIHRQNSQMRTNTRPPLSTVPKPGSLLCQRPVR</sequence>
<dbReference type="GeneID" id="5491099"/>
<dbReference type="HOGENOM" id="CLU_2591238_0_0_1"/>
<organism evidence="2 3">
    <name type="scientific">Sclerotinia sclerotiorum (strain ATCC 18683 / 1980 / Ss-1)</name>
    <name type="common">White mold</name>
    <name type="synonym">Whetzelinia sclerotiorum</name>
    <dbReference type="NCBI Taxonomy" id="665079"/>
    <lineage>
        <taxon>Eukaryota</taxon>
        <taxon>Fungi</taxon>
        <taxon>Dikarya</taxon>
        <taxon>Ascomycota</taxon>
        <taxon>Pezizomycotina</taxon>
        <taxon>Leotiomycetes</taxon>
        <taxon>Helotiales</taxon>
        <taxon>Sclerotiniaceae</taxon>
        <taxon>Sclerotinia</taxon>
    </lineage>
</organism>
<dbReference type="InParanoid" id="A7EFK0"/>
<gene>
    <name evidence="2" type="ORF">SS1G_04091</name>
</gene>
<feature type="compositionally biased region" description="Polar residues" evidence="1">
    <location>
        <begin position="52"/>
        <end position="63"/>
    </location>
</feature>
<protein>
    <submittedName>
        <fullName evidence="2">Uncharacterized protein</fullName>
    </submittedName>
</protein>